<reference evidence="2 4" key="1">
    <citation type="submission" date="2015-10" db="EMBL/GenBank/DDBJ databases">
        <title>Draft genome sequence of Salegentibacter salinarum KCTC 12975.</title>
        <authorList>
            <person name="Lin W."/>
            <person name="Zheng Q."/>
        </authorList>
    </citation>
    <scope>NUCLEOTIDE SEQUENCE [LARGE SCALE GENOMIC DNA]</scope>
    <source>
        <strain evidence="2 4">KCTC 12974</strain>
    </source>
</reference>
<dbReference type="RefSeq" id="WP_070054057.1">
    <property type="nucleotide sequence ID" value="NZ_FVZF01000022.1"/>
</dbReference>
<evidence type="ECO:0000313" key="4">
    <source>
        <dbReference type="Proteomes" id="UP000232533"/>
    </source>
</evidence>
<comment type="caution">
    <text evidence="2">The sequence shown here is derived from an EMBL/GenBank/DDBJ whole genome shotgun (WGS) entry which is preliminary data.</text>
</comment>
<accession>A0A2N0TWF3</accession>
<reference evidence="1 3" key="2">
    <citation type="submission" date="2016-09" db="EMBL/GenBank/DDBJ databases">
        <title>Genome Sequence of Salegentibacter salarius,Isolated from a Marine Solar Saltern of the Yellow Sea in South Korea.</title>
        <authorList>
            <person name="Zheng Q."/>
            <person name="Liu Y."/>
        </authorList>
    </citation>
    <scope>NUCLEOTIDE SEQUENCE [LARGE SCALE GENOMIC DNA]</scope>
    <source>
        <strain evidence="1 3">KCTC 12974</strain>
    </source>
</reference>
<gene>
    <name evidence="2" type="ORF">APR40_11860</name>
    <name evidence="1" type="ORF">BHS39_11885</name>
</gene>
<dbReference type="EMBL" id="MJBR01000015">
    <property type="protein sequence ID" value="OEY72717.1"/>
    <property type="molecule type" value="Genomic_DNA"/>
</dbReference>
<dbReference type="Proteomes" id="UP000232533">
    <property type="component" value="Unassembled WGS sequence"/>
</dbReference>
<dbReference type="AlphaFoldDB" id="A0A2N0TWF3"/>
<evidence type="ECO:0000313" key="2">
    <source>
        <dbReference type="EMBL" id="PKD19051.1"/>
    </source>
</evidence>
<dbReference type="EMBL" id="LKTR01000018">
    <property type="protein sequence ID" value="PKD19051.1"/>
    <property type="molecule type" value="Genomic_DNA"/>
</dbReference>
<evidence type="ECO:0000313" key="3">
    <source>
        <dbReference type="Proteomes" id="UP000176009"/>
    </source>
</evidence>
<organism evidence="2 4">
    <name type="scientific">Salegentibacter salarius</name>
    <dbReference type="NCBI Taxonomy" id="435906"/>
    <lineage>
        <taxon>Bacteria</taxon>
        <taxon>Pseudomonadati</taxon>
        <taxon>Bacteroidota</taxon>
        <taxon>Flavobacteriia</taxon>
        <taxon>Flavobacteriales</taxon>
        <taxon>Flavobacteriaceae</taxon>
        <taxon>Salegentibacter</taxon>
    </lineage>
</organism>
<keyword evidence="3" id="KW-1185">Reference proteome</keyword>
<proteinExistence type="predicted"/>
<name>A0A2N0TWF3_9FLAO</name>
<sequence length="66" mass="7951">MQISYTTKEQSKANQQKAFLKLNPAERFQRFLELMENISLFEVNEKPSANKYKLPRNFIIEKTRDR</sequence>
<protein>
    <submittedName>
        <fullName evidence="2">Uncharacterized protein</fullName>
    </submittedName>
</protein>
<dbReference type="Proteomes" id="UP000176009">
    <property type="component" value="Unassembled WGS sequence"/>
</dbReference>
<evidence type="ECO:0000313" key="1">
    <source>
        <dbReference type="EMBL" id="OEY72717.1"/>
    </source>
</evidence>
<dbReference type="OrthoDB" id="1375870at2"/>